<feature type="domain" description="Peptidoglycan binding-like" evidence="3">
    <location>
        <begin position="172"/>
        <end position="224"/>
    </location>
</feature>
<keyword evidence="2" id="KW-1133">Transmembrane helix</keyword>
<dbReference type="InterPro" id="IPR036366">
    <property type="entry name" value="PGBDSf"/>
</dbReference>
<gene>
    <name evidence="4" type="ORF">QO002_001720</name>
</gene>
<proteinExistence type="predicted"/>
<feature type="compositionally biased region" description="Low complexity" evidence="1">
    <location>
        <begin position="116"/>
        <end position="126"/>
    </location>
</feature>
<name>A0ABU0BRS8_9HYPH</name>
<feature type="domain" description="Peptidoglycan binding-like" evidence="3">
    <location>
        <begin position="277"/>
        <end position="332"/>
    </location>
</feature>
<sequence>MAPQKRKQPDKKRKTKSRAPSLAMRGLRIVGSGLALGGRLAARNPGPVGGAAAFFVVFSFVAANALWYQPGAHPSPFLRTRLPLTSPDPSRLTTGETSLDPKTVTTFVIKREGEAEAAAEASPDAATPTQSVPQQAAAERPQPSPQADVDSVASIIAGSAPEVDAAQNPKLIASVQEELVRRGFYDGQADGKMGPKTVAAIQVFERQAGRPVTGAASEQLLASLRSARKTVVAAKPDSRPYETVKAEKGELDPVAAAIRQANIDPQYIPKADIPASSELVMNIQRGLVNLAYADVTVDGVAGDQTREAIRHFEKHYRLPPTGEPSETVLRKMKDIGAL</sequence>
<dbReference type="RefSeq" id="WP_307228604.1">
    <property type="nucleotide sequence ID" value="NZ_JAUSVF010000001.1"/>
</dbReference>
<evidence type="ECO:0000313" key="5">
    <source>
        <dbReference type="Proteomes" id="UP001230207"/>
    </source>
</evidence>
<dbReference type="InterPro" id="IPR036365">
    <property type="entry name" value="PGBD-like_sf"/>
</dbReference>
<dbReference type="Pfam" id="PF01471">
    <property type="entry name" value="PG_binding_1"/>
    <property type="match status" value="2"/>
</dbReference>
<dbReference type="SUPFAM" id="SSF47090">
    <property type="entry name" value="PGBD-like"/>
    <property type="match status" value="2"/>
</dbReference>
<dbReference type="Proteomes" id="UP001230207">
    <property type="component" value="Unassembled WGS sequence"/>
</dbReference>
<feature type="region of interest" description="Disordered" evidence="1">
    <location>
        <begin position="1"/>
        <end position="21"/>
    </location>
</feature>
<evidence type="ECO:0000256" key="1">
    <source>
        <dbReference type="SAM" id="MobiDB-lite"/>
    </source>
</evidence>
<keyword evidence="2" id="KW-0812">Transmembrane</keyword>
<accession>A0ABU0BRS8</accession>
<reference evidence="4 5" key="1">
    <citation type="submission" date="2023-07" db="EMBL/GenBank/DDBJ databases">
        <title>Genomic Encyclopedia of Type Strains, Phase IV (KMG-IV): sequencing the most valuable type-strain genomes for metagenomic binning, comparative biology and taxonomic classification.</title>
        <authorList>
            <person name="Goeker M."/>
        </authorList>
    </citation>
    <scope>NUCLEOTIDE SEQUENCE [LARGE SCALE GENOMIC DNA]</scope>
    <source>
        <strain evidence="4 5">DSM 1112</strain>
    </source>
</reference>
<feature type="transmembrane region" description="Helical" evidence="2">
    <location>
        <begin position="51"/>
        <end position="68"/>
    </location>
</feature>
<dbReference type="EMBL" id="JAUSVF010000001">
    <property type="protein sequence ID" value="MDQ0319582.1"/>
    <property type="molecule type" value="Genomic_DNA"/>
</dbReference>
<keyword evidence="5" id="KW-1185">Reference proteome</keyword>
<comment type="caution">
    <text evidence="4">The sequence shown here is derived from an EMBL/GenBank/DDBJ whole genome shotgun (WGS) entry which is preliminary data.</text>
</comment>
<evidence type="ECO:0000259" key="3">
    <source>
        <dbReference type="Pfam" id="PF01471"/>
    </source>
</evidence>
<dbReference type="InterPro" id="IPR002477">
    <property type="entry name" value="Peptidoglycan-bd-like"/>
</dbReference>
<feature type="compositionally biased region" description="Basic residues" evidence="1">
    <location>
        <begin position="1"/>
        <end position="17"/>
    </location>
</feature>
<keyword evidence="2" id="KW-0472">Membrane</keyword>
<evidence type="ECO:0000256" key="2">
    <source>
        <dbReference type="SAM" id="Phobius"/>
    </source>
</evidence>
<evidence type="ECO:0000313" key="4">
    <source>
        <dbReference type="EMBL" id="MDQ0319582.1"/>
    </source>
</evidence>
<feature type="region of interest" description="Disordered" evidence="1">
    <location>
        <begin position="114"/>
        <end position="149"/>
    </location>
</feature>
<dbReference type="Gene3D" id="1.10.101.10">
    <property type="entry name" value="PGBD-like superfamily/PGBD"/>
    <property type="match status" value="2"/>
</dbReference>
<protein>
    <submittedName>
        <fullName evidence="4">Peptidoglycan hydrolase-like protein with peptidoglycan-binding domain</fullName>
    </submittedName>
</protein>
<organism evidence="4 5">
    <name type="scientific">Pararhizobium capsulatum DSM 1112</name>
    <dbReference type="NCBI Taxonomy" id="1121113"/>
    <lineage>
        <taxon>Bacteria</taxon>
        <taxon>Pseudomonadati</taxon>
        <taxon>Pseudomonadota</taxon>
        <taxon>Alphaproteobacteria</taxon>
        <taxon>Hyphomicrobiales</taxon>
        <taxon>Rhizobiaceae</taxon>
        <taxon>Rhizobium/Agrobacterium group</taxon>
        <taxon>Pararhizobium</taxon>
    </lineage>
</organism>